<organism evidence="2 3">
    <name type="scientific">Longibacter salinarum</name>
    <dbReference type="NCBI Taxonomy" id="1850348"/>
    <lineage>
        <taxon>Bacteria</taxon>
        <taxon>Pseudomonadati</taxon>
        <taxon>Rhodothermota</taxon>
        <taxon>Rhodothermia</taxon>
        <taxon>Rhodothermales</taxon>
        <taxon>Salisaetaceae</taxon>
        <taxon>Longibacter</taxon>
    </lineage>
</organism>
<feature type="compositionally biased region" description="Polar residues" evidence="1">
    <location>
        <begin position="61"/>
        <end position="72"/>
    </location>
</feature>
<gene>
    <name evidence="2" type="ORF">CRI94_08240</name>
</gene>
<evidence type="ECO:0000256" key="1">
    <source>
        <dbReference type="SAM" id="MobiDB-lite"/>
    </source>
</evidence>
<protein>
    <submittedName>
        <fullName evidence="2">Uncharacterized protein</fullName>
    </submittedName>
</protein>
<keyword evidence="3" id="KW-1185">Reference proteome</keyword>
<evidence type="ECO:0000313" key="3">
    <source>
        <dbReference type="Proteomes" id="UP000220102"/>
    </source>
</evidence>
<name>A0A2A8CZB6_9BACT</name>
<proteinExistence type="predicted"/>
<feature type="compositionally biased region" description="Polar residues" evidence="1">
    <location>
        <begin position="38"/>
        <end position="51"/>
    </location>
</feature>
<accession>A0A2A8CZB6</accession>
<dbReference type="EMBL" id="PDEQ01000003">
    <property type="protein sequence ID" value="PEN14025.1"/>
    <property type="molecule type" value="Genomic_DNA"/>
</dbReference>
<reference evidence="2 3" key="1">
    <citation type="submission" date="2017-10" db="EMBL/GenBank/DDBJ databases">
        <title>Draft genome of Longibacter Salinarum.</title>
        <authorList>
            <person name="Goh K.M."/>
            <person name="Shamsir M.S."/>
            <person name="Lim S.W."/>
        </authorList>
    </citation>
    <scope>NUCLEOTIDE SEQUENCE [LARGE SCALE GENOMIC DNA]</scope>
    <source>
        <strain evidence="2 3">KCTC 52045</strain>
    </source>
</reference>
<sequence>MSKRASKMFVVGAFVFIFGLGTVGAFLLVDVAETALDQSPAAQDSTQTATPDSLARISPDPSGTDSLPGQPK</sequence>
<feature type="region of interest" description="Disordered" evidence="1">
    <location>
        <begin position="38"/>
        <end position="72"/>
    </location>
</feature>
<evidence type="ECO:0000313" key="2">
    <source>
        <dbReference type="EMBL" id="PEN14025.1"/>
    </source>
</evidence>
<dbReference type="RefSeq" id="WP_143815343.1">
    <property type="nucleotide sequence ID" value="NZ_PDEQ01000003.1"/>
</dbReference>
<comment type="caution">
    <text evidence="2">The sequence shown here is derived from an EMBL/GenBank/DDBJ whole genome shotgun (WGS) entry which is preliminary data.</text>
</comment>
<dbReference type="Proteomes" id="UP000220102">
    <property type="component" value="Unassembled WGS sequence"/>
</dbReference>
<dbReference type="AlphaFoldDB" id="A0A2A8CZB6"/>